<dbReference type="SMART" id="SM00954">
    <property type="entry name" value="RelA_SpoT"/>
    <property type="match status" value="1"/>
</dbReference>
<dbReference type="PANTHER" id="PTHR21262:SF36">
    <property type="entry name" value="BIFUNCTIONAL (P)PPGPP SYNTHASE_HYDROLASE SPOT"/>
    <property type="match status" value="1"/>
</dbReference>
<evidence type="ECO:0000259" key="1">
    <source>
        <dbReference type="SMART" id="SM00954"/>
    </source>
</evidence>
<protein>
    <submittedName>
        <fullName evidence="2">RelA/SpoT domain-containing protein</fullName>
    </submittedName>
</protein>
<evidence type="ECO:0000313" key="3">
    <source>
        <dbReference type="Proteomes" id="UP000590964"/>
    </source>
</evidence>
<dbReference type="AlphaFoldDB" id="A0A7J4JX49"/>
<dbReference type="InterPro" id="IPR007685">
    <property type="entry name" value="RelA_SpoT"/>
</dbReference>
<dbReference type="GO" id="GO:0042594">
    <property type="term" value="P:response to starvation"/>
    <property type="evidence" value="ECO:0007669"/>
    <property type="project" value="TreeGrafter"/>
</dbReference>
<dbReference type="InterPro" id="IPR043519">
    <property type="entry name" value="NT_sf"/>
</dbReference>
<dbReference type="GO" id="GO:0008728">
    <property type="term" value="F:GTP diphosphokinase activity"/>
    <property type="evidence" value="ECO:0007669"/>
    <property type="project" value="TreeGrafter"/>
</dbReference>
<dbReference type="GO" id="GO:0008893">
    <property type="term" value="F:guanosine-3',5'-bis(diphosphate) 3'-diphosphatase activity"/>
    <property type="evidence" value="ECO:0007669"/>
    <property type="project" value="TreeGrafter"/>
</dbReference>
<comment type="caution">
    <text evidence="2">The sequence shown here is derived from an EMBL/GenBank/DDBJ whole genome shotgun (WGS) entry which is preliminary data.</text>
</comment>
<reference evidence="3" key="1">
    <citation type="journal article" date="2020" name="bioRxiv">
        <title>A rank-normalized archaeal taxonomy based on genome phylogeny resolves widespread incomplete and uneven classifications.</title>
        <authorList>
            <person name="Rinke C."/>
            <person name="Chuvochina M."/>
            <person name="Mussig A.J."/>
            <person name="Chaumeil P.-A."/>
            <person name="Waite D.W."/>
            <person name="Whitman W.B."/>
            <person name="Parks D.H."/>
            <person name="Hugenholtz P."/>
        </authorList>
    </citation>
    <scope>NUCLEOTIDE SEQUENCE [LARGE SCALE GENOMIC DNA]</scope>
</reference>
<sequence>MPWFFKRKKPQNSLSPKRRELVEYSRKRQLYDRVRSKLSNLAFMLANPKRTLEIRRSIGPYYVRRAKLTAIKHELSRMLAEQGLKPARIFSRVKTTKSLASKIDVQKRPANRVFREAIGLRIIARNSLDCGKISASIKSMMKPENLLRFENYIKYPRAYGYQGIHLVTDYFGYPVEIQIRSLEMEKKVRELDDAMGRFENSPEKARRKEFDKIAEKTEQAVKEARQKLNPKTFRHNLIFVFENSELPFDIAMNVARKLLAENAIDKRAFEDLRKKLKKKTQEPE</sequence>
<name>A0A7J4JX49_9ARCH</name>
<dbReference type="PANTHER" id="PTHR21262">
    <property type="entry name" value="GUANOSINE-3',5'-BIS DIPHOSPHATE 3'-PYROPHOSPHOHYDROLASE"/>
    <property type="match status" value="1"/>
</dbReference>
<dbReference type="Pfam" id="PF04607">
    <property type="entry name" value="RelA_SpoT"/>
    <property type="match status" value="1"/>
</dbReference>
<dbReference type="CDD" id="cd05399">
    <property type="entry name" value="NT_Rel-Spo_like"/>
    <property type="match status" value="1"/>
</dbReference>
<organism evidence="2 3">
    <name type="scientific">Candidatus Iainarchaeum sp</name>
    <dbReference type="NCBI Taxonomy" id="3101447"/>
    <lineage>
        <taxon>Archaea</taxon>
        <taxon>Candidatus Iainarchaeota</taxon>
        <taxon>Candidatus Iainarchaeia</taxon>
        <taxon>Candidatus Iainarchaeales</taxon>
        <taxon>Candidatus Iainarchaeaceae</taxon>
        <taxon>Candidatus Iainarchaeum</taxon>
    </lineage>
</organism>
<dbReference type="GO" id="GO:0015969">
    <property type="term" value="P:guanosine tetraphosphate metabolic process"/>
    <property type="evidence" value="ECO:0007669"/>
    <property type="project" value="InterPro"/>
</dbReference>
<accession>A0A7J4JX49</accession>
<dbReference type="SUPFAM" id="SSF81301">
    <property type="entry name" value="Nucleotidyltransferase"/>
    <property type="match status" value="1"/>
</dbReference>
<feature type="domain" description="RelA/SpoT" evidence="1">
    <location>
        <begin position="91"/>
        <end position="203"/>
    </location>
</feature>
<dbReference type="EMBL" id="DUFW01000093">
    <property type="protein sequence ID" value="HIH22034.1"/>
    <property type="molecule type" value="Genomic_DNA"/>
</dbReference>
<dbReference type="GO" id="GO:0005886">
    <property type="term" value="C:plasma membrane"/>
    <property type="evidence" value="ECO:0007669"/>
    <property type="project" value="TreeGrafter"/>
</dbReference>
<proteinExistence type="predicted"/>
<dbReference type="Proteomes" id="UP000590964">
    <property type="component" value="Unassembled WGS sequence"/>
</dbReference>
<evidence type="ECO:0000313" key="2">
    <source>
        <dbReference type="EMBL" id="HIH22034.1"/>
    </source>
</evidence>
<dbReference type="Gene3D" id="3.30.460.10">
    <property type="entry name" value="Beta Polymerase, domain 2"/>
    <property type="match status" value="1"/>
</dbReference>
<gene>
    <name evidence="2" type="ORF">HA222_05255</name>
</gene>